<dbReference type="Proteomes" id="UP000325286">
    <property type="component" value="Chromosome"/>
</dbReference>
<gene>
    <name evidence="4" type="ORF">UC8_53140</name>
</gene>
<keyword evidence="1" id="KW-0802">TPR repeat</keyword>
<dbReference type="InterPro" id="IPR019734">
    <property type="entry name" value="TPR_rpt"/>
</dbReference>
<dbReference type="RefSeq" id="WP_068141942.1">
    <property type="nucleotide sequence ID" value="NZ_CP042914.1"/>
</dbReference>
<feature type="repeat" description="TPR" evidence="1">
    <location>
        <begin position="551"/>
        <end position="584"/>
    </location>
</feature>
<reference evidence="4 5" key="1">
    <citation type="submission" date="2019-08" db="EMBL/GenBank/DDBJ databases">
        <title>Deep-cultivation of Planctomycetes and their phenomic and genomic characterization uncovers novel biology.</title>
        <authorList>
            <person name="Wiegand S."/>
            <person name="Jogler M."/>
            <person name="Boedeker C."/>
            <person name="Pinto D."/>
            <person name="Vollmers J."/>
            <person name="Rivas-Marin E."/>
            <person name="Kohn T."/>
            <person name="Peeters S.H."/>
            <person name="Heuer A."/>
            <person name="Rast P."/>
            <person name="Oberbeckmann S."/>
            <person name="Bunk B."/>
            <person name="Jeske O."/>
            <person name="Meyerdierks A."/>
            <person name="Storesund J.E."/>
            <person name="Kallscheuer N."/>
            <person name="Luecker S."/>
            <person name="Lage O.M."/>
            <person name="Pohl T."/>
            <person name="Merkel B.J."/>
            <person name="Hornburger P."/>
            <person name="Mueller R.-W."/>
            <person name="Bruemmer F."/>
            <person name="Labrenz M."/>
            <person name="Spormann A.M."/>
            <person name="Op den Camp H."/>
            <person name="Overmann J."/>
            <person name="Amann R."/>
            <person name="Jetten M.S.M."/>
            <person name="Mascher T."/>
            <person name="Medema M.H."/>
            <person name="Devos D.P."/>
            <person name="Kaster A.-K."/>
            <person name="Ovreas L."/>
            <person name="Rohde M."/>
            <person name="Galperin M.Y."/>
            <person name="Jogler C."/>
        </authorList>
    </citation>
    <scope>NUCLEOTIDE SEQUENCE [LARGE SCALE GENOMIC DNA]</scope>
    <source>
        <strain evidence="4 5">UC8</strain>
    </source>
</reference>
<dbReference type="AlphaFoldDB" id="A0A5B9QW83"/>
<keyword evidence="2" id="KW-0175">Coiled coil</keyword>
<feature type="region of interest" description="Disordered" evidence="3">
    <location>
        <begin position="107"/>
        <end position="154"/>
    </location>
</feature>
<evidence type="ECO:0000256" key="1">
    <source>
        <dbReference type="PROSITE-ProRule" id="PRU00339"/>
    </source>
</evidence>
<proteinExistence type="predicted"/>
<dbReference type="EMBL" id="CP042914">
    <property type="protein sequence ID" value="QEG43267.1"/>
    <property type="molecule type" value="Genomic_DNA"/>
</dbReference>
<name>A0A5B9QW83_9BACT</name>
<protein>
    <submittedName>
        <fullName evidence="4">Uncharacterized protein</fullName>
    </submittedName>
</protein>
<evidence type="ECO:0000313" key="5">
    <source>
        <dbReference type="Proteomes" id="UP000325286"/>
    </source>
</evidence>
<evidence type="ECO:0000313" key="4">
    <source>
        <dbReference type="EMBL" id="QEG43267.1"/>
    </source>
</evidence>
<dbReference type="InterPro" id="IPR011990">
    <property type="entry name" value="TPR-like_helical_dom_sf"/>
</dbReference>
<keyword evidence="5" id="KW-1185">Reference proteome</keyword>
<dbReference type="SUPFAM" id="SSF48452">
    <property type="entry name" value="TPR-like"/>
    <property type="match status" value="1"/>
</dbReference>
<accession>A0A5B9QW83</accession>
<dbReference type="PROSITE" id="PS50005">
    <property type="entry name" value="TPR"/>
    <property type="match status" value="1"/>
</dbReference>
<organism evidence="4 5">
    <name type="scientific">Roseimaritima ulvae</name>
    <dbReference type="NCBI Taxonomy" id="980254"/>
    <lineage>
        <taxon>Bacteria</taxon>
        <taxon>Pseudomonadati</taxon>
        <taxon>Planctomycetota</taxon>
        <taxon>Planctomycetia</taxon>
        <taxon>Pirellulales</taxon>
        <taxon>Pirellulaceae</taxon>
        <taxon>Roseimaritima</taxon>
    </lineage>
</organism>
<sequence length="792" mass="90562">MKAKSPAWWKAWQRIVPRLIKSGRAHRLDPHLKQVLEDISGLGLDCKPLMDWLPNEAQTVALQKAQVELGKLLNPFFRTPDRAFHRVRRVLGSAGVPDVLMKAFEANVARREPTSRKSNGNGNGKSNGTPAKTPAKTARVRPKPTEKMTRSRVAQQRLERARLEMPSVTDWGRDSHDFLICIDETWPHTGKRGSEGVIAGVVWQGARPDFSVLPAAKDHRYATLEAYEILEQLFRCPRALPFIMPIRLDDRRGQASQHYDDLLQACIQIVLGWLLPVDGTPAQLRIWMDHDSRHPHGFDQTDFYQGLLRGTQRFARYDIKEVAWYDLDRIDSYIAYADQLAYLARESTKSNRELGQIAKFKQLPGYVPLTMDLVQRLKRLEHLEENGDVETFMDLAVELRQTRMGELLVDDVRRRLVDRRDLQLRLLETLDRRYQRRSRDLRKLEKAVEVVRRIVSITPEQQGIRARLLSTAVQFQSATFAGDPHRVTALIEEYETIREQALEDVPDLAVECDLHLAGVWAEQLEFDQAVLIAEDWADDVRFPFLPRFLRAKVLTSLGRYQAALENFEEAENQLQRAVQLMEAAEAALPSLAGWRQIPASYRAHNAIDAGAEDWYALLSDAVGDPQVLVEELASHKQAKTNRYRHRLLLRAMAAFGRQSPLAEVTEKYLDRREDWAMREGEPWPDIALYRAYVLWEAKEPQDASRWFDRALLALASRRCGATLQLFSAFIGTIAYSCFDDQHFREAAEQALAQAEPKLPAAAAIIQSLTTAIERPDAGRVPQLMGLLKFHYL</sequence>
<dbReference type="OrthoDB" id="6188198at2"/>
<feature type="compositionally biased region" description="Low complexity" evidence="3">
    <location>
        <begin position="117"/>
        <end position="128"/>
    </location>
</feature>
<dbReference type="Gene3D" id="1.25.40.10">
    <property type="entry name" value="Tetratricopeptide repeat domain"/>
    <property type="match status" value="1"/>
</dbReference>
<evidence type="ECO:0000256" key="3">
    <source>
        <dbReference type="SAM" id="MobiDB-lite"/>
    </source>
</evidence>
<evidence type="ECO:0000256" key="2">
    <source>
        <dbReference type="SAM" id="Coils"/>
    </source>
</evidence>
<dbReference type="KEGG" id="rul:UC8_53140"/>
<feature type="coiled-coil region" evidence="2">
    <location>
        <begin position="557"/>
        <end position="587"/>
    </location>
</feature>